<dbReference type="InterPro" id="IPR027417">
    <property type="entry name" value="P-loop_NTPase"/>
</dbReference>
<proteinExistence type="predicted"/>
<reference evidence="1" key="1">
    <citation type="journal article" date="2014" name="Front. Microbiol.">
        <title>High frequency of phylogenetically diverse reductive dehalogenase-homologous genes in deep subseafloor sedimentary metagenomes.</title>
        <authorList>
            <person name="Kawai M."/>
            <person name="Futagami T."/>
            <person name="Toyoda A."/>
            <person name="Takaki Y."/>
            <person name="Nishi S."/>
            <person name="Hori S."/>
            <person name="Arai W."/>
            <person name="Tsubouchi T."/>
            <person name="Morono Y."/>
            <person name="Uchiyama I."/>
            <person name="Ito T."/>
            <person name="Fujiyama A."/>
            <person name="Inagaki F."/>
            <person name="Takami H."/>
        </authorList>
    </citation>
    <scope>NUCLEOTIDE SEQUENCE</scope>
    <source>
        <strain evidence="1">Expedition CK06-06</strain>
    </source>
</reference>
<evidence type="ECO:0000313" key="1">
    <source>
        <dbReference type="EMBL" id="GAG95240.1"/>
    </source>
</evidence>
<dbReference type="EMBL" id="BART01027616">
    <property type="protein sequence ID" value="GAG95240.1"/>
    <property type="molecule type" value="Genomic_DNA"/>
</dbReference>
<dbReference type="Gene3D" id="3.40.50.300">
    <property type="entry name" value="P-loop containing nucleotide triphosphate hydrolases"/>
    <property type="match status" value="1"/>
</dbReference>
<dbReference type="Pfam" id="PF13469">
    <property type="entry name" value="Sulfotransfer_3"/>
    <property type="match status" value="1"/>
</dbReference>
<sequence>ELVPEAKVIFITRKYADVISSFTKQGWCPDNVKQATIMYRDIVRQIFSVREEINYDSLCEIEFEDLINNTHFTLDNICEFIDIPFDGNMLDVDLSKHNIDRYKKDLKQEDLDYINKVLF</sequence>
<name>X1BJM6_9ZZZZ</name>
<dbReference type="SUPFAM" id="SSF52540">
    <property type="entry name" value="P-loop containing nucleoside triphosphate hydrolases"/>
    <property type="match status" value="1"/>
</dbReference>
<gene>
    <name evidence="1" type="ORF">S01H4_48919</name>
</gene>
<dbReference type="AlphaFoldDB" id="X1BJM6"/>
<feature type="non-terminal residue" evidence="1">
    <location>
        <position position="1"/>
    </location>
</feature>
<organism evidence="1">
    <name type="scientific">marine sediment metagenome</name>
    <dbReference type="NCBI Taxonomy" id="412755"/>
    <lineage>
        <taxon>unclassified sequences</taxon>
        <taxon>metagenomes</taxon>
        <taxon>ecological metagenomes</taxon>
    </lineage>
</organism>
<protein>
    <recommendedName>
        <fullName evidence="2">Sulfotransferase domain-containing protein</fullName>
    </recommendedName>
</protein>
<comment type="caution">
    <text evidence="1">The sequence shown here is derived from an EMBL/GenBank/DDBJ whole genome shotgun (WGS) entry which is preliminary data.</text>
</comment>
<evidence type="ECO:0008006" key="2">
    <source>
        <dbReference type="Google" id="ProtNLM"/>
    </source>
</evidence>
<accession>X1BJM6</accession>